<dbReference type="SUPFAM" id="SSF50370">
    <property type="entry name" value="Ricin B-like lectins"/>
    <property type="match status" value="1"/>
</dbReference>
<dbReference type="OrthoDB" id="2660621at2759"/>
<reference evidence="2" key="2">
    <citation type="submission" date="2015-01" db="EMBL/GenBank/DDBJ databases">
        <title>Evolutionary Origins and Diversification of the Mycorrhizal Mutualists.</title>
        <authorList>
            <consortium name="DOE Joint Genome Institute"/>
            <consortium name="Mycorrhizal Genomics Consortium"/>
            <person name="Kohler A."/>
            <person name="Kuo A."/>
            <person name="Nagy L.G."/>
            <person name="Floudas D."/>
            <person name="Copeland A."/>
            <person name="Barry K.W."/>
            <person name="Cichocki N."/>
            <person name="Veneault-Fourrey C."/>
            <person name="LaButti K."/>
            <person name="Lindquist E.A."/>
            <person name="Lipzen A."/>
            <person name="Lundell T."/>
            <person name="Morin E."/>
            <person name="Murat C."/>
            <person name="Riley R."/>
            <person name="Ohm R."/>
            <person name="Sun H."/>
            <person name="Tunlid A."/>
            <person name="Henrissat B."/>
            <person name="Grigoriev I.V."/>
            <person name="Hibbett D.S."/>
            <person name="Martin F."/>
        </authorList>
    </citation>
    <scope>NUCLEOTIDE SEQUENCE [LARGE SCALE GENOMIC DNA]</scope>
    <source>
        <strain evidence="2">UH-Slu-Lm8-n1</strain>
    </source>
</reference>
<name>A0A0D0ABI3_9AGAM</name>
<dbReference type="EMBL" id="KN835358">
    <property type="protein sequence ID" value="KIK39121.1"/>
    <property type="molecule type" value="Genomic_DNA"/>
</dbReference>
<reference evidence="1 2" key="1">
    <citation type="submission" date="2014-04" db="EMBL/GenBank/DDBJ databases">
        <authorList>
            <consortium name="DOE Joint Genome Institute"/>
            <person name="Kuo A."/>
            <person name="Ruytinx J."/>
            <person name="Rineau F."/>
            <person name="Colpaert J."/>
            <person name="Kohler A."/>
            <person name="Nagy L.G."/>
            <person name="Floudas D."/>
            <person name="Copeland A."/>
            <person name="Barry K.W."/>
            <person name="Cichocki N."/>
            <person name="Veneault-Fourrey C."/>
            <person name="LaButti K."/>
            <person name="Lindquist E.A."/>
            <person name="Lipzen A."/>
            <person name="Lundell T."/>
            <person name="Morin E."/>
            <person name="Murat C."/>
            <person name="Sun H."/>
            <person name="Tunlid A."/>
            <person name="Henrissat B."/>
            <person name="Grigoriev I.V."/>
            <person name="Hibbett D.S."/>
            <person name="Martin F."/>
            <person name="Nordberg H.P."/>
            <person name="Cantor M.N."/>
            <person name="Hua S.X."/>
        </authorList>
    </citation>
    <scope>NUCLEOTIDE SEQUENCE [LARGE SCALE GENOMIC DNA]</scope>
    <source>
        <strain evidence="1 2">UH-Slu-Lm8-n1</strain>
    </source>
</reference>
<evidence type="ECO:0000313" key="1">
    <source>
        <dbReference type="EMBL" id="KIK39121.1"/>
    </source>
</evidence>
<dbReference type="Gene3D" id="2.80.10.50">
    <property type="match status" value="1"/>
</dbReference>
<accession>A0A0D0ABI3</accession>
<dbReference type="HOGENOM" id="CLU_149477_0_0_1"/>
<keyword evidence="2" id="KW-1185">Reference proteome</keyword>
<gene>
    <name evidence="1" type="ORF">CY34DRAFT_808655</name>
</gene>
<proteinExistence type="predicted"/>
<dbReference type="AlphaFoldDB" id="A0A0D0ABI3"/>
<evidence type="ECO:0000313" key="2">
    <source>
        <dbReference type="Proteomes" id="UP000054485"/>
    </source>
</evidence>
<dbReference type="InterPro" id="IPR035992">
    <property type="entry name" value="Ricin_B-like_lectins"/>
</dbReference>
<evidence type="ECO:0008006" key="3">
    <source>
        <dbReference type="Google" id="ProtNLM"/>
    </source>
</evidence>
<dbReference type="Proteomes" id="UP000054485">
    <property type="component" value="Unassembled WGS sequence"/>
</dbReference>
<sequence length="151" mass="16205">MSTIPTGTYIIMNATTHTYLNVLGFQPVPGDIVNSVGNHLGNDMWNVLKTESCGVTIQSYGTGAFLSFDPSNKTDTPTGSVVTSRLIYPWSLRPNTAVPYAWYIVDHHTGKGLAVENNSAANAAQVLELGLTNNGSQAWFFIAKEPLAGTN</sequence>
<organism evidence="1 2">
    <name type="scientific">Suillus luteus UH-Slu-Lm8-n1</name>
    <dbReference type="NCBI Taxonomy" id="930992"/>
    <lineage>
        <taxon>Eukaryota</taxon>
        <taxon>Fungi</taxon>
        <taxon>Dikarya</taxon>
        <taxon>Basidiomycota</taxon>
        <taxon>Agaricomycotina</taxon>
        <taxon>Agaricomycetes</taxon>
        <taxon>Agaricomycetidae</taxon>
        <taxon>Boletales</taxon>
        <taxon>Suillineae</taxon>
        <taxon>Suillaceae</taxon>
        <taxon>Suillus</taxon>
    </lineage>
</organism>
<dbReference type="InParanoid" id="A0A0D0ABI3"/>
<protein>
    <recommendedName>
        <fullName evidence="3">Ricin B lectin domain-containing protein</fullName>
    </recommendedName>
</protein>